<dbReference type="Pfam" id="PF23614">
    <property type="entry name" value="DUF7141"/>
    <property type="match status" value="1"/>
</dbReference>
<dbReference type="InterPro" id="IPR011011">
    <property type="entry name" value="Znf_FYVE_PHD"/>
</dbReference>
<dbReference type="InterPro" id="IPR016197">
    <property type="entry name" value="Chromo-like_dom_sf"/>
</dbReference>
<dbReference type="InterPro" id="IPR001650">
    <property type="entry name" value="Helicase_C-like"/>
</dbReference>
<dbReference type="InterPro" id="IPR056616">
    <property type="entry name" value="Chromo_MIT1"/>
</dbReference>
<dbReference type="PROSITE" id="PS50096">
    <property type="entry name" value="IQ"/>
    <property type="match status" value="1"/>
</dbReference>
<feature type="compositionally biased region" description="Acidic residues" evidence="10">
    <location>
        <begin position="209"/>
        <end position="236"/>
    </location>
</feature>
<keyword evidence="6" id="KW-0378">Hydrolase</keyword>
<dbReference type="InterPro" id="IPR027417">
    <property type="entry name" value="P-loop_NTPase"/>
</dbReference>
<evidence type="ECO:0000256" key="9">
    <source>
        <dbReference type="ARBA" id="ARBA00023242"/>
    </source>
</evidence>
<evidence type="ECO:0000256" key="7">
    <source>
        <dbReference type="ARBA" id="ARBA00022833"/>
    </source>
</evidence>
<keyword evidence="3" id="KW-0479">Metal-binding</keyword>
<dbReference type="InterPro" id="IPR014001">
    <property type="entry name" value="Helicase_ATP-bd"/>
</dbReference>
<dbReference type="Pfam" id="PF15446">
    <property type="entry name" value="zf-PHD-like"/>
    <property type="match status" value="1"/>
</dbReference>
<dbReference type="GO" id="GO:0140658">
    <property type="term" value="F:ATP-dependent chromatin remodeler activity"/>
    <property type="evidence" value="ECO:0007669"/>
    <property type="project" value="TreeGrafter"/>
</dbReference>
<feature type="compositionally biased region" description="Polar residues" evidence="10">
    <location>
        <begin position="29"/>
        <end position="48"/>
    </location>
</feature>
<feature type="compositionally biased region" description="Basic and acidic residues" evidence="10">
    <location>
        <begin position="318"/>
        <end position="335"/>
    </location>
</feature>
<dbReference type="Gene3D" id="2.40.50.40">
    <property type="match status" value="1"/>
</dbReference>
<dbReference type="PROSITE" id="PS51194">
    <property type="entry name" value="HELICASE_CTER"/>
    <property type="match status" value="1"/>
</dbReference>
<dbReference type="PANTHER" id="PTHR45623:SF17">
    <property type="entry name" value="CHROMODOMAIN-HELICASE-DNA-BINDING PROTEIN 3-RELATED"/>
    <property type="match status" value="1"/>
</dbReference>
<evidence type="ECO:0000256" key="3">
    <source>
        <dbReference type="ARBA" id="ARBA00022723"/>
    </source>
</evidence>
<dbReference type="eggNOG" id="KOG0383">
    <property type="taxonomic scope" value="Eukaryota"/>
</dbReference>
<evidence type="ECO:0000256" key="5">
    <source>
        <dbReference type="ARBA" id="ARBA00022771"/>
    </source>
</evidence>
<dbReference type="GO" id="GO:0042393">
    <property type="term" value="F:histone binding"/>
    <property type="evidence" value="ECO:0007669"/>
    <property type="project" value="TreeGrafter"/>
</dbReference>
<dbReference type="HOGENOM" id="CLU_000315_18_1_1"/>
<dbReference type="GO" id="GO:0000785">
    <property type="term" value="C:chromatin"/>
    <property type="evidence" value="ECO:0007669"/>
    <property type="project" value="TreeGrafter"/>
</dbReference>
<dbReference type="Gene3D" id="3.40.50.10810">
    <property type="entry name" value="Tandem AAA-ATPase domain"/>
    <property type="match status" value="1"/>
</dbReference>
<dbReference type="InterPro" id="IPR041684">
    <property type="entry name" value="Znf-PHD-like"/>
</dbReference>
<dbReference type="InterPro" id="IPR013083">
    <property type="entry name" value="Znf_RING/FYVE/PHD"/>
</dbReference>
<evidence type="ECO:0000256" key="2">
    <source>
        <dbReference type="ARBA" id="ARBA00011353"/>
    </source>
</evidence>
<dbReference type="InterPro" id="IPR055565">
    <property type="entry name" value="DUF7141"/>
</dbReference>
<evidence type="ECO:0000256" key="1">
    <source>
        <dbReference type="ARBA" id="ARBA00004123"/>
    </source>
</evidence>
<dbReference type="SMART" id="SM00487">
    <property type="entry name" value="DEXDc"/>
    <property type="match status" value="1"/>
</dbReference>
<evidence type="ECO:0000256" key="8">
    <source>
        <dbReference type="ARBA" id="ARBA00022840"/>
    </source>
</evidence>
<keyword evidence="9" id="KW-0539">Nucleus</keyword>
<dbReference type="OrthoDB" id="5857104at2759"/>
<dbReference type="GO" id="GO:0016887">
    <property type="term" value="F:ATP hydrolysis activity"/>
    <property type="evidence" value="ECO:0007669"/>
    <property type="project" value="TreeGrafter"/>
</dbReference>
<dbReference type="InterPro" id="IPR000330">
    <property type="entry name" value="SNF2_N"/>
</dbReference>
<dbReference type="GO" id="GO:0008270">
    <property type="term" value="F:zinc ion binding"/>
    <property type="evidence" value="ECO:0007669"/>
    <property type="project" value="UniProtKB-KW"/>
</dbReference>
<accession>W2S9S9</accession>
<dbReference type="SMART" id="SM00249">
    <property type="entry name" value="PHD"/>
    <property type="match status" value="2"/>
</dbReference>
<proteinExistence type="predicted"/>
<dbReference type="InterPro" id="IPR038718">
    <property type="entry name" value="SNF2-like_sf"/>
</dbReference>
<dbReference type="InParanoid" id="W2S9S9"/>
<dbReference type="CDD" id="cd17919">
    <property type="entry name" value="DEXHc_Snf"/>
    <property type="match status" value="1"/>
</dbReference>
<name>W2S9S9_CYPE1</name>
<dbReference type="Pfam" id="PF00176">
    <property type="entry name" value="SNF2-rel_dom"/>
    <property type="match status" value="1"/>
</dbReference>
<gene>
    <name evidence="13" type="ORF">HMPREF1541_09263</name>
</gene>
<dbReference type="SUPFAM" id="SSF52540">
    <property type="entry name" value="P-loop containing nucleoside triphosphate hydrolases"/>
    <property type="match status" value="2"/>
</dbReference>
<dbReference type="Pfam" id="PF18585">
    <property type="entry name" value="zf-CCCH_6"/>
    <property type="match status" value="1"/>
</dbReference>
<evidence type="ECO:0008006" key="15">
    <source>
        <dbReference type="Google" id="ProtNLM"/>
    </source>
</evidence>
<dbReference type="GO" id="GO:0005524">
    <property type="term" value="F:ATP binding"/>
    <property type="evidence" value="ECO:0007669"/>
    <property type="project" value="UniProtKB-KW"/>
</dbReference>
<dbReference type="InterPro" id="IPR001965">
    <property type="entry name" value="Znf_PHD"/>
</dbReference>
<evidence type="ECO:0000313" key="14">
    <source>
        <dbReference type="Proteomes" id="UP000030752"/>
    </source>
</evidence>
<dbReference type="InterPro" id="IPR049730">
    <property type="entry name" value="SNF2/RAD54-like_C"/>
</dbReference>
<evidence type="ECO:0000313" key="13">
    <source>
        <dbReference type="EMBL" id="ETN45432.1"/>
    </source>
</evidence>
<feature type="compositionally biased region" description="Acidic residues" evidence="10">
    <location>
        <begin position="1398"/>
        <end position="1410"/>
    </location>
</feature>
<dbReference type="GeneID" id="19976602"/>
<dbReference type="Proteomes" id="UP000030752">
    <property type="component" value="Unassembled WGS sequence"/>
</dbReference>
<dbReference type="RefSeq" id="XP_008712160.1">
    <property type="nucleotide sequence ID" value="XM_008713938.1"/>
</dbReference>
<dbReference type="VEuPathDB" id="FungiDB:HMPREF1541_09263"/>
<feature type="region of interest" description="Disordered" evidence="10">
    <location>
        <begin position="205"/>
        <end position="337"/>
    </location>
</feature>
<evidence type="ECO:0000259" key="12">
    <source>
        <dbReference type="PROSITE" id="PS51194"/>
    </source>
</evidence>
<dbReference type="InterPro" id="IPR040934">
    <property type="entry name" value="Znf-CCCH_6"/>
</dbReference>
<keyword evidence="5" id="KW-0863">Zinc-finger</keyword>
<evidence type="ECO:0000256" key="4">
    <source>
        <dbReference type="ARBA" id="ARBA00022741"/>
    </source>
</evidence>
<sequence>MDDAPDLAAWTAKPPTQQSSLEQRDPVQASESDSSNRRQSPAPSNSSSDAEDITYVGSPTQTFRSAREAGGFENDLGEAVLQLQHNFYIDVPPMPEEEKEEYEYLPGHFMAKEIISEAKGGRYVVRLISGEKQLATIRELHALQYGQAVLRAYKQKSIIMEGRGRRTRGCEKPVHAGMVDSSQIAASDSEEVGFRSVRATRRKLRRDLEDPDVDMTDEIQDSSEGEEGDPEEESSEGETLGRRSSRLKGTQKINYIQTQLDVDLDDSDQPRRRGGRLRPTRGRGGRTGRGARRISGESPEPAVGTRRSARNRIGPVRSMRERQEDEISSHSENDAGPKVVGTKEVFLRLDDHDPFRKRHRQDCDICEMKGDNTGKGTLVFCQGCTSSYHKSCLGYRGTRDHLVTKIGEDNFVLQCRRCIGIAHEKDPIAPHLGHCETCHEAGPDSLPFRNRLTTTQEQAQREENGGKDPITIVDADHINNPANVLFRCWQCQRAWHMHHLPDRKTVTSTIEDEEEDKELSEAELGEKRYQLYHRGWRCKDCIENKNTIDALVAWRPIDLETYIPGYHPDMVQDSQKEYLVKWKAQSYLRVTWMPGSWVWGTAAKVMRAAFNKKPDNAVPRMTTKDAVPEEYLRVDIVFDVRYSSVVRNSTKEIDLARVREVDSALMKYKGLGYEDVIWEEPPSIQDSERWVDFQSAYTDYVLKLHTSIPVRTTLNRHLATIRQQDFEKFVRKEQPSNMTGGEIMKYQLDGLNWLYYQWFQNQNAILADEMGLGKTIQLIAFFATLVQEHKCWPFLVVVPNSTCPNWRREIKKWVPSLRVVTYYGSSHARKITHDYELFPQLGGDKPKRRPGDPKDIKAHIVLASYESITEEKTRNSLKSVPWQGLVVDEGQRLKNDKNQVYDVLSKNFKFPFKVLLTGTPLQNNVRELFNLLQFLDKSINAADMEAKYAELTEANVPELHDKLRKYFLRRTKAQVLTFLPPMAQIIVPVTMTPLQKKVYKSILAKNPTLMKSIFSRDATNSTKERMSLNNILMQLRKTLCHPFVYSREIEERSYDPKIAHSHLVEASAKLKLLSVMLPKLKDRGHRVLLFSQFLDNLDIMEDFLDGLGLMHRRLDGSTSSLEKQKKIDEFNAPDSPYFAFLLSTRAGGVGINLATADTVIILDPDFNPHQDIQALSRAHRIGQKQKVLVFQLTTKCSAEEKIVQIGKKKMALDHVLIERMEQDDDAGMDLESILRHGAEALFDDDDEGNADDEVVYDEASIDRLLDRTQMENTKLNEDQSAESQFSYARVWANKKGAFEERLNGDTTGNNTPNPGIWDKILKERERAYEEEMARKAEAFGRGKRKRQASTLASNCCIVTDWLQNVDYGADGADGELISPDKRKTRTGSDAEFEGKDTEQEDTEGTEAESDLDSRRPTVKARPFQRVKVPTGHAPYFGTGGPGNYNAMSSLPPAHHCSACDEEHPMGWCRLKIAGVEHCGLCGIAHLGHSRTCPHLNDETQVGRLLQTLKESPEPREHVEAATKYLRMIRGDLVQRKRRKMEQDQNRLMQQVAEQRLGEQQPRPGLPDPAAVHQTNGYHHAPNGMLDGLRAVGESVRAVSVALQGNLP</sequence>
<dbReference type="SUPFAM" id="SSF57903">
    <property type="entry name" value="FYVE/PHD zinc finger"/>
    <property type="match status" value="1"/>
</dbReference>
<dbReference type="Gene3D" id="3.40.50.300">
    <property type="entry name" value="P-loop containing nucleotide triphosphate hydrolases"/>
    <property type="match status" value="1"/>
</dbReference>
<feature type="domain" description="Helicase ATP-binding" evidence="11">
    <location>
        <begin position="755"/>
        <end position="938"/>
    </location>
</feature>
<evidence type="ECO:0000256" key="6">
    <source>
        <dbReference type="ARBA" id="ARBA00022801"/>
    </source>
</evidence>
<comment type="subunit">
    <text evidence="2">Component of the NuA4 histone acetyltransferase complex.</text>
</comment>
<dbReference type="PROSITE" id="PS51192">
    <property type="entry name" value="HELICASE_ATP_BIND_1"/>
    <property type="match status" value="1"/>
</dbReference>
<keyword evidence="8" id="KW-0067">ATP-binding</keyword>
<dbReference type="SMART" id="SM00490">
    <property type="entry name" value="HELICc"/>
    <property type="match status" value="1"/>
</dbReference>
<feature type="compositionally biased region" description="Polar residues" evidence="10">
    <location>
        <begin position="247"/>
        <end position="260"/>
    </location>
</feature>
<feature type="region of interest" description="Disordered" evidence="10">
    <location>
        <begin position="1371"/>
        <end position="1418"/>
    </location>
</feature>
<dbReference type="CDD" id="cd18793">
    <property type="entry name" value="SF2_C_SNF"/>
    <property type="match status" value="1"/>
</dbReference>
<comment type="subcellular location">
    <subcellularLocation>
        <location evidence="1">Nucleus</location>
    </subcellularLocation>
</comment>
<dbReference type="GO" id="GO:0003682">
    <property type="term" value="F:chromatin binding"/>
    <property type="evidence" value="ECO:0007669"/>
    <property type="project" value="TreeGrafter"/>
</dbReference>
<organism evidence="13 14">
    <name type="scientific">Cyphellophora europaea (strain CBS 101466)</name>
    <name type="common">Phialophora europaea</name>
    <dbReference type="NCBI Taxonomy" id="1220924"/>
    <lineage>
        <taxon>Eukaryota</taxon>
        <taxon>Fungi</taxon>
        <taxon>Dikarya</taxon>
        <taxon>Ascomycota</taxon>
        <taxon>Pezizomycotina</taxon>
        <taxon>Eurotiomycetes</taxon>
        <taxon>Chaetothyriomycetidae</taxon>
        <taxon>Chaetothyriales</taxon>
        <taxon>Cyphellophoraceae</taxon>
        <taxon>Cyphellophora</taxon>
    </lineage>
</organism>
<evidence type="ECO:0000259" key="11">
    <source>
        <dbReference type="PROSITE" id="PS51192"/>
    </source>
</evidence>
<dbReference type="PANTHER" id="PTHR45623">
    <property type="entry name" value="CHROMODOMAIN-HELICASE-DNA-BINDING PROTEIN 3-RELATED-RELATED"/>
    <property type="match status" value="1"/>
</dbReference>
<dbReference type="GO" id="GO:0003677">
    <property type="term" value="F:DNA binding"/>
    <property type="evidence" value="ECO:0007669"/>
    <property type="project" value="TreeGrafter"/>
</dbReference>
<dbReference type="Pfam" id="PF00271">
    <property type="entry name" value="Helicase_C"/>
    <property type="match status" value="1"/>
</dbReference>
<protein>
    <recommendedName>
        <fullName evidence="15">Chromatin remodeling factor mit1</fullName>
    </recommendedName>
</protein>
<dbReference type="STRING" id="1220924.W2S9S9"/>
<feature type="compositionally biased region" description="Basic residues" evidence="10">
    <location>
        <begin position="272"/>
        <end position="292"/>
    </location>
</feature>
<dbReference type="EMBL" id="KB822712">
    <property type="protein sequence ID" value="ETN45432.1"/>
    <property type="molecule type" value="Genomic_DNA"/>
</dbReference>
<feature type="compositionally biased region" description="Basic and acidic residues" evidence="10">
    <location>
        <begin position="1378"/>
        <end position="1397"/>
    </location>
</feature>
<reference evidence="13 14" key="1">
    <citation type="submission" date="2013-03" db="EMBL/GenBank/DDBJ databases">
        <title>The Genome Sequence of Phialophora europaea CBS 101466.</title>
        <authorList>
            <consortium name="The Broad Institute Genomics Platform"/>
            <person name="Cuomo C."/>
            <person name="de Hoog S."/>
            <person name="Gorbushina A."/>
            <person name="Walker B."/>
            <person name="Young S.K."/>
            <person name="Zeng Q."/>
            <person name="Gargeya S."/>
            <person name="Fitzgerald M."/>
            <person name="Haas B."/>
            <person name="Abouelleil A."/>
            <person name="Allen A.W."/>
            <person name="Alvarado L."/>
            <person name="Arachchi H.M."/>
            <person name="Berlin A.M."/>
            <person name="Chapman S.B."/>
            <person name="Gainer-Dewar J."/>
            <person name="Goldberg J."/>
            <person name="Griggs A."/>
            <person name="Gujja S."/>
            <person name="Hansen M."/>
            <person name="Howarth C."/>
            <person name="Imamovic A."/>
            <person name="Ireland A."/>
            <person name="Larimer J."/>
            <person name="McCowan C."/>
            <person name="Murphy C."/>
            <person name="Pearson M."/>
            <person name="Poon T.W."/>
            <person name="Priest M."/>
            <person name="Roberts A."/>
            <person name="Saif S."/>
            <person name="Shea T."/>
            <person name="Sisk P."/>
            <person name="Sykes S."/>
            <person name="Wortman J."/>
            <person name="Nusbaum C."/>
            <person name="Birren B."/>
        </authorList>
    </citation>
    <scope>NUCLEOTIDE SEQUENCE [LARGE SCALE GENOMIC DNA]</scope>
    <source>
        <strain evidence="13 14">CBS 101466</strain>
    </source>
</reference>
<keyword evidence="14" id="KW-1185">Reference proteome</keyword>
<dbReference type="SUPFAM" id="SSF54160">
    <property type="entry name" value="Chromo domain-like"/>
    <property type="match status" value="1"/>
</dbReference>
<dbReference type="Gene3D" id="3.30.40.10">
    <property type="entry name" value="Zinc/RING finger domain, C3HC4 (zinc finger)"/>
    <property type="match status" value="1"/>
</dbReference>
<feature type="domain" description="Helicase C-terminal" evidence="12">
    <location>
        <begin position="1072"/>
        <end position="1221"/>
    </location>
</feature>
<feature type="region of interest" description="Disordered" evidence="10">
    <location>
        <begin position="1"/>
        <end position="54"/>
    </location>
</feature>
<dbReference type="Pfam" id="PF23615">
    <property type="entry name" value="Chromo_MIT1"/>
    <property type="match status" value="1"/>
</dbReference>
<keyword evidence="7" id="KW-0862">Zinc</keyword>
<keyword evidence="4" id="KW-0547">Nucleotide-binding</keyword>
<dbReference type="GO" id="GO:0005634">
    <property type="term" value="C:nucleus"/>
    <property type="evidence" value="ECO:0007669"/>
    <property type="project" value="UniProtKB-SubCell"/>
</dbReference>
<evidence type="ECO:0000256" key="10">
    <source>
        <dbReference type="SAM" id="MobiDB-lite"/>
    </source>
</evidence>